<dbReference type="Gene3D" id="3.30.460.10">
    <property type="entry name" value="Beta Polymerase, domain 2"/>
    <property type="match status" value="1"/>
</dbReference>
<dbReference type="RefSeq" id="WP_198497421.1">
    <property type="nucleotide sequence ID" value="NZ_BPNG01000219.1"/>
</dbReference>
<sequence>MISYQGLVRTFLKSKMVNLQSLFLSLKKALLQQELSIDAYIFGSVLHNNFPSDIDILIIYSIPDKLSVIKNQVFKISIEYPLDIYYMTPEEASELDFINVTKAVALASLGP</sequence>
<protein>
    <submittedName>
        <fullName evidence="2">Nucleotidyltransferase domain-containing protein</fullName>
    </submittedName>
</protein>
<dbReference type="EMBL" id="CP065937">
    <property type="protein sequence ID" value="QQA60965.1"/>
    <property type="molecule type" value="Genomic_DNA"/>
</dbReference>
<keyword evidence="2" id="KW-0808">Transferase</keyword>
<dbReference type="AlphaFoldDB" id="A0A7T4C2D0"/>
<evidence type="ECO:0000313" key="5">
    <source>
        <dbReference type="EMBL" id="QQA60965.1"/>
    </source>
</evidence>
<dbReference type="EMBL" id="CP065937">
    <property type="protein sequence ID" value="QQA60938.1"/>
    <property type="molecule type" value="Genomic_DNA"/>
</dbReference>
<dbReference type="EMBL" id="CP065937">
    <property type="protein sequence ID" value="QQA60151.1"/>
    <property type="molecule type" value="Genomic_DNA"/>
</dbReference>
<name>A0A7T4C2D0_AERCA</name>
<reference evidence="2" key="1">
    <citation type="submission" date="2020-12" db="EMBL/GenBank/DDBJ databases">
        <title>GES Beta-lactamases isolated from hospital effluents in Brazil.</title>
        <authorList>
            <person name="Conte D."/>
            <person name="Mesa D."/>
            <person name="Palmeiro J.K."/>
            <person name="Dalla-Costa L.M."/>
        </authorList>
    </citation>
    <scope>NUCLEOTIDE SEQUENCE [LARGE SCALE GENOMIC DNA]</scope>
    <source>
        <strain evidence="2">Aero21</strain>
    </source>
</reference>
<evidence type="ECO:0000313" key="2">
    <source>
        <dbReference type="EMBL" id="QQA60151.1"/>
    </source>
</evidence>
<dbReference type="InterPro" id="IPR002934">
    <property type="entry name" value="Polymerase_NTP_transf_dom"/>
</dbReference>
<accession>A0A7T4C2D0</accession>
<proteinExistence type="predicted"/>
<evidence type="ECO:0000313" key="4">
    <source>
        <dbReference type="EMBL" id="QQA60938.1"/>
    </source>
</evidence>
<dbReference type="InterPro" id="IPR043519">
    <property type="entry name" value="NT_sf"/>
</dbReference>
<dbReference type="GO" id="GO:0016779">
    <property type="term" value="F:nucleotidyltransferase activity"/>
    <property type="evidence" value="ECO:0007669"/>
    <property type="project" value="InterPro"/>
</dbReference>
<feature type="domain" description="Polymerase nucleotidyl transferase" evidence="1">
    <location>
        <begin position="26"/>
        <end position="73"/>
    </location>
</feature>
<organism evidence="2">
    <name type="scientific">Aeromonas caviae</name>
    <name type="common">Aeromonas punctata</name>
    <dbReference type="NCBI Taxonomy" id="648"/>
    <lineage>
        <taxon>Bacteria</taxon>
        <taxon>Pseudomonadati</taxon>
        <taxon>Pseudomonadota</taxon>
        <taxon>Gammaproteobacteria</taxon>
        <taxon>Aeromonadales</taxon>
        <taxon>Aeromonadaceae</taxon>
        <taxon>Aeromonas</taxon>
    </lineage>
</organism>
<gene>
    <name evidence="2" type="ORF">JC965_18450</name>
    <name evidence="3" type="ORF">JC965_22970</name>
    <name evidence="4" type="ORF">JC965_25335</name>
    <name evidence="5" type="ORF">JC965_25750</name>
</gene>
<evidence type="ECO:0000313" key="3">
    <source>
        <dbReference type="EMBL" id="QQA60767.1"/>
    </source>
</evidence>
<dbReference type="Pfam" id="PF01909">
    <property type="entry name" value="NTP_transf_2"/>
    <property type="match status" value="1"/>
</dbReference>
<dbReference type="EMBL" id="CP065937">
    <property type="protein sequence ID" value="QQA60767.1"/>
    <property type="molecule type" value="Genomic_DNA"/>
</dbReference>
<evidence type="ECO:0000259" key="1">
    <source>
        <dbReference type="Pfam" id="PF01909"/>
    </source>
</evidence>
<dbReference type="SUPFAM" id="SSF81301">
    <property type="entry name" value="Nucleotidyltransferase"/>
    <property type="match status" value="1"/>
</dbReference>